<organism evidence="5">
    <name type="scientific">hydrothermal vent metagenome</name>
    <dbReference type="NCBI Taxonomy" id="652676"/>
    <lineage>
        <taxon>unclassified sequences</taxon>
        <taxon>metagenomes</taxon>
        <taxon>ecological metagenomes</taxon>
    </lineage>
</organism>
<evidence type="ECO:0000259" key="4">
    <source>
        <dbReference type="PROSITE" id="PS51387"/>
    </source>
</evidence>
<dbReference type="Pfam" id="PF01565">
    <property type="entry name" value="FAD_binding_4"/>
    <property type="match status" value="1"/>
</dbReference>
<dbReference type="Gene3D" id="3.30.465.10">
    <property type="match status" value="1"/>
</dbReference>
<dbReference type="PANTHER" id="PTHR46568">
    <property type="entry name" value="ALKYLDIHYDROXYACETONEPHOSPHATE SYNTHASE, PEROXISOMAL"/>
    <property type="match status" value="1"/>
</dbReference>
<dbReference type="GO" id="GO:0071949">
    <property type="term" value="F:FAD binding"/>
    <property type="evidence" value="ECO:0007669"/>
    <property type="project" value="InterPro"/>
</dbReference>
<dbReference type="InterPro" id="IPR016169">
    <property type="entry name" value="FAD-bd_PCMH_sub2"/>
</dbReference>
<dbReference type="SUPFAM" id="SSF56176">
    <property type="entry name" value="FAD-binding/transporter-associated domain-like"/>
    <property type="match status" value="1"/>
</dbReference>
<dbReference type="InterPro" id="IPR006094">
    <property type="entry name" value="Oxid_FAD_bind_N"/>
</dbReference>
<protein>
    <submittedName>
        <fullName evidence="5">Alkyldihydroxyacetonephosphate synthase</fullName>
        <ecNumber evidence="5">2.5.1.26</ecNumber>
    </submittedName>
</protein>
<dbReference type="AlphaFoldDB" id="A0A160VB99"/>
<keyword evidence="3" id="KW-0274">FAD</keyword>
<comment type="similarity">
    <text evidence="1">Belongs to the FAD-binding oxidoreductase/transferase type 4 family.</text>
</comment>
<dbReference type="GO" id="GO:0008610">
    <property type="term" value="P:lipid biosynthetic process"/>
    <property type="evidence" value="ECO:0007669"/>
    <property type="project" value="InterPro"/>
</dbReference>
<dbReference type="GO" id="GO:0005777">
    <property type="term" value="C:peroxisome"/>
    <property type="evidence" value="ECO:0007669"/>
    <property type="project" value="UniProtKB-ARBA"/>
</dbReference>
<reference evidence="5" key="1">
    <citation type="submission" date="2015-10" db="EMBL/GenBank/DDBJ databases">
        <authorList>
            <person name="Gilbert D.G."/>
        </authorList>
    </citation>
    <scope>NUCLEOTIDE SEQUENCE</scope>
</reference>
<dbReference type="InterPro" id="IPR016171">
    <property type="entry name" value="Vanillyl_alc_oxidase_C-sub2"/>
</dbReference>
<dbReference type="InterPro" id="IPR004113">
    <property type="entry name" value="FAD-bd_oxidored_4_C"/>
</dbReference>
<dbReference type="Gene3D" id="3.30.70.3450">
    <property type="match status" value="1"/>
</dbReference>
<evidence type="ECO:0000256" key="2">
    <source>
        <dbReference type="ARBA" id="ARBA00022630"/>
    </source>
</evidence>
<evidence type="ECO:0000256" key="3">
    <source>
        <dbReference type="ARBA" id="ARBA00022827"/>
    </source>
</evidence>
<keyword evidence="5" id="KW-0808">Transferase</keyword>
<dbReference type="SUPFAM" id="SSF55103">
    <property type="entry name" value="FAD-linked oxidases, C-terminal domain"/>
    <property type="match status" value="1"/>
</dbReference>
<dbReference type="EMBL" id="FAXA01000145">
    <property type="protein sequence ID" value="CUV01820.1"/>
    <property type="molecule type" value="Genomic_DNA"/>
</dbReference>
<dbReference type="GO" id="GO:0008609">
    <property type="term" value="F:alkylglycerone-phosphate synthase activity"/>
    <property type="evidence" value="ECO:0007669"/>
    <property type="project" value="UniProtKB-EC"/>
</dbReference>
<dbReference type="InterPro" id="IPR016166">
    <property type="entry name" value="FAD-bd_PCMH"/>
</dbReference>
<dbReference type="InterPro" id="IPR036318">
    <property type="entry name" value="FAD-bd_PCMH-like_sf"/>
</dbReference>
<dbReference type="PROSITE" id="PS51387">
    <property type="entry name" value="FAD_PCMH"/>
    <property type="match status" value="1"/>
</dbReference>
<proteinExistence type="inferred from homology"/>
<sequence length="536" mass="57930">MAKRSFWAWGHESDEPTAEQMKTAADELSKRYCVNLDPVSPPRPSDISLRKPRISPPSSLAGICVSDDHDRAVHTYGRSFRDRIRAFNLDFPNPPDVVVRPRNEQEIEAVLEWCSSSGHAAIPFGGGSSTVAGFEPPDGYDGIVTIDLEGLDQVLEIDDVSRSARIQGGVYGPALEDQLRPHGFTLRHYPQSFEFSTLGGWIATRSGGHYATNQTHIDDMVESVRMVTPSGLWESRRLPGSGAGPSPDRIAIGSEGILGIITEAWMRIQARPVSRASAGVTFPTFAAGAEAARRIVQTKLWPANCRLLDPVEAAVAAGMDGTVALLVLGFESAEVPQGEFIRHAVDIARDAGGTIDGANIRVSDGSKNSSGGDTGRQGSVGAWRNSFLNAPYVKNHQAGLGFVTETMETAVTWDRWANLDQTVRAALQDALDRVCGGGTVSCRFTHVYTDGPAPYFTFEGMGRLGAELEMYAEIKQAASDAIIAAGGTITHHHAVGRLHRPWYDQQRPELFAQSLKAIKRTLDPHGVLNPGLLIDA</sequence>
<accession>A0A160VB99</accession>
<dbReference type="PANTHER" id="PTHR46568:SF1">
    <property type="entry name" value="ALKYLDIHYDROXYACETONEPHOSPHATE SYNTHASE, PEROXISOMAL"/>
    <property type="match status" value="1"/>
</dbReference>
<keyword evidence="2" id="KW-0285">Flavoprotein</keyword>
<name>A0A160VB99_9ZZZZ</name>
<evidence type="ECO:0000313" key="5">
    <source>
        <dbReference type="EMBL" id="CUV01820.1"/>
    </source>
</evidence>
<dbReference type="InterPro" id="IPR025650">
    <property type="entry name" value="Alkyl-DHAP_Synthase"/>
</dbReference>
<dbReference type="InterPro" id="IPR016164">
    <property type="entry name" value="FAD-linked_Oxase-like_C"/>
</dbReference>
<dbReference type="EC" id="2.5.1.26" evidence="5"/>
<feature type="domain" description="FAD-binding PCMH-type" evidence="4">
    <location>
        <begin position="91"/>
        <end position="271"/>
    </location>
</feature>
<dbReference type="Pfam" id="PF02913">
    <property type="entry name" value="FAD-oxidase_C"/>
    <property type="match status" value="1"/>
</dbReference>
<gene>
    <name evidence="5" type="ORF">MGWOODY_Clf1543</name>
</gene>
<dbReference type="Gene3D" id="1.10.45.10">
    <property type="entry name" value="Vanillyl-alcohol Oxidase, Chain A, domain 4"/>
    <property type="match status" value="1"/>
</dbReference>
<dbReference type="Gene3D" id="3.30.300.330">
    <property type="match status" value="1"/>
</dbReference>
<evidence type="ECO:0000256" key="1">
    <source>
        <dbReference type="ARBA" id="ARBA00008000"/>
    </source>
</evidence>